<dbReference type="PANTHER" id="PTHR42760:SF50">
    <property type="entry name" value="SHORT-CHAIN DEHYDROGENASE-RELATED"/>
    <property type="match status" value="1"/>
</dbReference>
<dbReference type="PANTHER" id="PTHR42760">
    <property type="entry name" value="SHORT-CHAIN DEHYDROGENASES/REDUCTASES FAMILY MEMBER"/>
    <property type="match status" value="1"/>
</dbReference>
<feature type="domain" description="Ketoreductase" evidence="2">
    <location>
        <begin position="104"/>
        <end position="285"/>
    </location>
</feature>
<evidence type="ECO:0000256" key="1">
    <source>
        <dbReference type="ARBA" id="ARBA00006484"/>
    </source>
</evidence>
<dbReference type="PROSITE" id="PS00061">
    <property type="entry name" value="ADH_SHORT"/>
    <property type="match status" value="1"/>
</dbReference>
<dbReference type="InterPro" id="IPR020904">
    <property type="entry name" value="Sc_DH/Rdtase_CS"/>
</dbReference>
<dbReference type="Pfam" id="PF13561">
    <property type="entry name" value="adh_short_C2"/>
    <property type="match status" value="1"/>
</dbReference>
<protein>
    <submittedName>
        <fullName evidence="3">3-phenylpropionate-dihydrodiol/cinnamic acid-dihydrodiol dehydrogenase</fullName>
    </submittedName>
</protein>
<dbReference type="PRINTS" id="PR00080">
    <property type="entry name" value="SDRFAMILY"/>
</dbReference>
<dbReference type="EMBL" id="BAABRU010000003">
    <property type="protein sequence ID" value="GAA5527202.1"/>
    <property type="molecule type" value="Genomic_DNA"/>
</dbReference>
<dbReference type="PRINTS" id="PR00081">
    <property type="entry name" value="GDHRDH"/>
</dbReference>
<proteinExistence type="inferred from homology"/>
<dbReference type="InterPro" id="IPR002347">
    <property type="entry name" value="SDR_fam"/>
</dbReference>
<comment type="similarity">
    <text evidence="1">Belongs to the short-chain dehydrogenases/reductases (SDR) family.</text>
</comment>
<sequence length="345" mass="35981">MKEEGREVQSLPQRRRATMVLAIDYRRLLGIPTSVPLAYSLTTMRAIRSQQTYPSCPSSINIMLDKPANFIYSTDQYKIYVLIGTILFYWNVGRMFMSKPLAGKVALVTGGSRGIGAASAIALAEQGADVAISYVASASKAEAVVEQLQALGVNAVAFQADQADSDQVAALVNKVVAHFGKLDILVNNAGVIQLAALNDANADLEAVEHMFAVNVKGVASAVRAATPLLQDGGRIISIGSVSADTAPIPGFGDYSATKAAVAGYTRAWANELGQRGITVNNIQPGPIDTDMGPGDGPMLDMITQAIALKRLGKAEEVGATVAFLASPGAAFITGATINVDGGLLA</sequence>
<keyword evidence="4" id="KW-1185">Reference proteome</keyword>
<dbReference type="InterPro" id="IPR036291">
    <property type="entry name" value="NAD(P)-bd_dom_sf"/>
</dbReference>
<comment type="caution">
    <text evidence="3">The sequence shown here is derived from an EMBL/GenBank/DDBJ whole genome shotgun (WGS) entry which is preliminary data.</text>
</comment>
<accession>A0ABP9WVG9</accession>
<reference evidence="3 4" key="1">
    <citation type="submission" date="2024-02" db="EMBL/GenBank/DDBJ databases">
        <title>Herpetosiphon gulosus NBRC 112829.</title>
        <authorList>
            <person name="Ichikawa N."/>
            <person name="Katano-Makiyama Y."/>
            <person name="Hidaka K."/>
        </authorList>
    </citation>
    <scope>NUCLEOTIDE SEQUENCE [LARGE SCALE GENOMIC DNA]</scope>
    <source>
        <strain evidence="3 4">NBRC 112829</strain>
    </source>
</reference>
<evidence type="ECO:0000259" key="2">
    <source>
        <dbReference type="SMART" id="SM00822"/>
    </source>
</evidence>
<name>A0ABP9WVG9_9CHLR</name>
<dbReference type="SMART" id="SM00822">
    <property type="entry name" value="PKS_KR"/>
    <property type="match status" value="1"/>
</dbReference>
<dbReference type="Gene3D" id="3.40.50.720">
    <property type="entry name" value="NAD(P)-binding Rossmann-like Domain"/>
    <property type="match status" value="1"/>
</dbReference>
<dbReference type="Proteomes" id="UP001428290">
    <property type="component" value="Unassembled WGS sequence"/>
</dbReference>
<organism evidence="3 4">
    <name type="scientific">Herpetosiphon gulosus</name>
    <dbReference type="NCBI Taxonomy" id="1973496"/>
    <lineage>
        <taxon>Bacteria</taxon>
        <taxon>Bacillati</taxon>
        <taxon>Chloroflexota</taxon>
        <taxon>Chloroflexia</taxon>
        <taxon>Herpetosiphonales</taxon>
        <taxon>Herpetosiphonaceae</taxon>
        <taxon>Herpetosiphon</taxon>
    </lineage>
</organism>
<evidence type="ECO:0000313" key="4">
    <source>
        <dbReference type="Proteomes" id="UP001428290"/>
    </source>
</evidence>
<dbReference type="SUPFAM" id="SSF51735">
    <property type="entry name" value="NAD(P)-binding Rossmann-fold domains"/>
    <property type="match status" value="1"/>
</dbReference>
<dbReference type="InterPro" id="IPR057326">
    <property type="entry name" value="KR_dom"/>
</dbReference>
<evidence type="ECO:0000313" key="3">
    <source>
        <dbReference type="EMBL" id="GAA5527202.1"/>
    </source>
</evidence>
<gene>
    <name evidence="3" type="primary">hcaB_1</name>
    <name evidence="3" type="ORF">Hgul01_00986</name>
</gene>